<evidence type="ECO:0000256" key="1">
    <source>
        <dbReference type="SAM" id="MobiDB-lite"/>
    </source>
</evidence>
<dbReference type="EMBL" id="JH795856">
    <property type="protein sequence ID" value="EJU05277.1"/>
    <property type="molecule type" value="Genomic_DNA"/>
</dbReference>
<feature type="compositionally biased region" description="Pro residues" evidence="1">
    <location>
        <begin position="137"/>
        <end position="146"/>
    </location>
</feature>
<keyword evidence="3" id="KW-1185">Reference proteome</keyword>
<protein>
    <submittedName>
        <fullName evidence="2">Uncharacterized protein</fullName>
    </submittedName>
</protein>
<dbReference type="AlphaFoldDB" id="M5GEC1"/>
<dbReference type="Gene3D" id="3.40.50.1820">
    <property type="entry name" value="alpha/beta hydrolase"/>
    <property type="match status" value="1"/>
</dbReference>
<accession>M5GEC1</accession>
<dbReference type="HOGENOM" id="CLU_078271_0_0_1"/>
<dbReference type="OMA" id="VKIEQWL"/>
<dbReference type="OrthoDB" id="3365310at2759"/>
<feature type="region of interest" description="Disordered" evidence="1">
    <location>
        <begin position="137"/>
        <end position="160"/>
    </location>
</feature>
<dbReference type="RefSeq" id="XP_040632171.1">
    <property type="nucleotide sequence ID" value="XM_040767815.1"/>
</dbReference>
<gene>
    <name evidence="2" type="ORF">DACRYDRAFT_103770</name>
</gene>
<dbReference type="InterPro" id="IPR029058">
    <property type="entry name" value="AB_hydrolase_fold"/>
</dbReference>
<evidence type="ECO:0000313" key="2">
    <source>
        <dbReference type="EMBL" id="EJU05277.1"/>
    </source>
</evidence>
<sequence length="309" mass="34006">MRQIASEARKGTGTEHTSRVYSKAAEVAEPDFQLRHSVLQVPSSLAVLFRSQSLYSQHKAQRSIPRSRSIWTPSTLTPKPSLIVREPDPGATREVPTPLVFVSVREWEGSGDGFDQMSALYSLRGYRSITIDIPLSSPSPHPPLAPPRRATPTATQKPLSPFTGLTQALRASLRLTALAWPPVLLARGMGCLLAQAYVSDFPVKALVLLQPPTSVRSVADRMRDLGVKPGSPEQSREVQEAEWEFTYEPRFPILVVDTPPAAEKQRKENRIVRDWGVELLELEGLDGGDGDGVGKVVTEVERWMDGVGI</sequence>
<reference evidence="2 3" key="1">
    <citation type="journal article" date="2012" name="Science">
        <title>The Paleozoic origin of enzymatic lignin decomposition reconstructed from 31 fungal genomes.</title>
        <authorList>
            <person name="Floudas D."/>
            <person name="Binder M."/>
            <person name="Riley R."/>
            <person name="Barry K."/>
            <person name="Blanchette R.A."/>
            <person name="Henrissat B."/>
            <person name="Martinez A.T."/>
            <person name="Otillar R."/>
            <person name="Spatafora J.W."/>
            <person name="Yadav J.S."/>
            <person name="Aerts A."/>
            <person name="Benoit I."/>
            <person name="Boyd A."/>
            <person name="Carlson A."/>
            <person name="Copeland A."/>
            <person name="Coutinho P.M."/>
            <person name="de Vries R.P."/>
            <person name="Ferreira P."/>
            <person name="Findley K."/>
            <person name="Foster B."/>
            <person name="Gaskell J."/>
            <person name="Glotzer D."/>
            <person name="Gorecki P."/>
            <person name="Heitman J."/>
            <person name="Hesse C."/>
            <person name="Hori C."/>
            <person name="Igarashi K."/>
            <person name="Jurgens J.A."/>
            <person name="Kallen N."/>
            <person name="Kersten P."/>
            <person name="Kohler A."/>
            <person name="Kuees U."/>
            <person name="Kumar T.K.A."/>
            <person name="Kuo A."/>
            <person name="LaButti K."/>
            <person name="Larrondo L.F."/>
            <person name="Lindquist E."/>
            <person name="Ling A."/>
            <person name="Lombard V."/>
            <person name="Lucas S."/>
            <person name="Lundell T."/>
            <person name="Martin R."/>
            <person name="McLaughlin D.J."/>
            <person name="Morgenstern I."/>
            <person name="Morin E."/>
            <person name="Murat C."/>
            <person name="Nagy L.G."/>
            <person name="Nolan M."/>
            <person name="Ohm R.A."/>
            <person name="Patyshakuliyeva A."/>
            <person name="Rokas A."/>
            <person name="Ruiz-Duenas F.J."/>
            <person name="Sabat G."/>
            <person name="Salamov A."/>
            <person name="Samejima M."/>
            <person name="Schmutz J."/>
            <person name="Slot J.C."/>
            <person name="St John F."/>
            <person name="Stenlid J."/>
            <person name="Sun H."/>
            <person name="Sun S."/>
            <person name="Syed K."/>
            <person name="Tsang A."/>
            <person name="Wiebenga A."/>
            <person name="Young D."/>
            <person name="Pisabarro A."/>
            <person name="Eastwood D.C."/>
            <person name="Martin F."/>
            <person name="Cullen D."/>
            <person name="Grigoriev I.V."/>
            <person name="Hibbett D.S."/>
        </authorList>
    </citation>
    <scope>NUCLEOTIDE SEQUENCE [LARGE SCALE GENOMIC DNA]</scope>
    <source>
        <strain evidence="2 3">DJM-731 SS1</strain>
    </source>
</reference>
<dbReference type="SUPFAM" id="SSF53474">
    <property type="entry name" value="alpha/beta-Hydrolases"/>
    <property type="match status" value="1"/>
</dbReference>
<dbReference type="Proteomes" id="UP000030653">
    <property type="component" value="Unassembled WGS sequence"/>
</dbReference>
<name>M5GEC1_DACPD</name>
<proteinExistence type="predicted"/>
<dbReference type="GeneID" id="63682877"/>
<organism evidence="2 3">
    <name type="scientific">Dacryopinax primogenitus (strain DJM 731)</name>
    <name type="common">Brown rot fungus</name>
    <dbReference type="NCBI Taxonomy" id="1858805"/>
    <lineage>
        <taxon>Eukaryota</taxon>
        <taxon>Fungi</taxon>
        <taxon>Dikarya</taxon>
        <taxon>Basidiomycota</taxon>
        <taxon>Agaricomycotina</taxon>
        <taxon>Dacrymycetes</taxon>
        <taxon>Dacrymycetales</taxon>
        <taxon>Dacrymycetaceae</taxon>
        <taxon>Dacryopinax</taxon>
    </lineage>
</organism>
<evidence type="ECO:0000313" key="3">
    <source>
        <dbReference type="Proteomes" id="UP000030653"/>
    </source>
</evidence>